<protein>
    <submittedName>
        <fullName evidence="12">Uncharacterized protein</fullName>
    </submittedName>
</protein>
<keyword evidence="4" id="KW-0378">Hydrolase</keyword>
<dbReference type="SMART" id="SM00490">
    <property type="entry name" value="HELICc"/>
    <property type="match status" value="1"/>
</dbReference>
<name>A0AAW0FHT4_9APHY</name>
<dbReference type="CDD" id="cd18008">
    <property type="entry name" value="DEXDc_SHPRH-like"/>
    <property type="match status" value="1"/>
</dbReference>
<dbReference type="PROSITE" id="PS51194">
    <property type="entry name" value="HELICASE_CTER"/>
    <property type="match status" value="1"/>
</dbReference>
<feature type="region of interest" description="Disordered" evidence="8">
    <location>
        <begin position="32"/>
        <end position="87"/>
    </location>
</feature>
<evidence type="ECO:0000313" key="12">
    <source>
        <dbReference type="EMBL" id="KAK7677163.1"/>
    </source>
</evidence>
<keyword evidence="3 7" id="KW-0863">Zinc-finger</keyword>
<sequence length="951" mass="106522">MAPATPKTIKKASRLLAALDGTDEPLVPIQLGGIKRTNSNGSQEDLLMRAGGSNWSQKKRALGLSGPGTTLSGNPSSPVDEDDEDMDEDAPIVPPHIPALDHLRQDFRLNYDKESPLIPFDRGGPDQQMRLADFVTKSIENNSGTTVQKAMESLGLHDKQDLLPGMEVRLLPHQAIGVSWMVSQERNTPHKGGILADDMGLGKTVQMIATMCINQPTEEDTARTTLIVVPAALLLQWKEELLSKTNEIFSVHIHHGKDKLKTVDEFRKWDVIITTYHTLIMDFAIPVGENEPDDVYKWLSVHGGVTARVKWYRVINDEAQFIRNRATKASKAVAMLRAKYRWCLTGTPVTNTLADIYGLLRFGHFRPFNDWDDFNRFIGKVQLEDAPLAGLRAQEVLKPLMIRRTKNSELEGRPILELPSKDIEIVTIDFSQDEREIYDGFETRAQNRINKFIKENTVHKNSEFILVLILRLRQVCCHPYLILSEADQFEDPTMLLAGDQEKELARALKTMGILWVNKIKEKFLKRAMDDEEVDDAVCANCGEMFVNDSGNVLACSHEVCFECLLEMRNAPPSHDGIFAEGDEKSTLQVEKDYEAAITKGLRPCPKCKTMNDLRAPRVFKSSAFEPSEDEFRNATRRNTPKPSSSRFASRSSPAPVKTQLDKKPKIKSLEEIIELSSSEDELPDIANLFTKTSPKAKLKKNVIISDDEEEGNESLNLTIAKYKKKAAVKKETGTTRRPVAAPGELNAELVSIWRKGDNDMEPSAKMLAMIDYLKEWEAAGDKSIVYSQWTSMLDLIETLFARYGIQSLRYDGKMTREAREAVLARFRKPGGPKVILISTKSGGVGLNLVSANHIVNMDLSWNYASESQAYDRVHRLGQEKDVTVKRLVVRHTIEERMLRLQETKMGLSDAALGEGGGIKLHKLSVKQLKALFGMVPPDKNKNGRASPNAGP</sequence>
<dbReference type="InterPro" id="IPR001650">
    <property type="entry name" value="Helicase_C-like"/>
</dbReference>
<dbReference type="SMART" id="SM00487">
    <property type="entry name" value="DEXDc"/>
    <property type="match status" value="1"/>
</dbReference>
<evidence type="ECO:0000259" key="9">
    <source>
        <dbReference type="PROSITE" id="PS50089"/>
    </source>
</evidence>
<dbReference type="Gene3D" id="3.40.50.10810">
    <property type="entry name" value="Tandem AAA-ATPase domain"/>
    <property type="match status" value="1"/>
</dbReference>
<feature type="compositionally biased region" description="Low complexity" evidence="8">
    <location>
        <begin position="642"/>
        <end position="655"/>
    </location>
</feature>
<dbReference type="PROSITE" id="PS00518">
    <property type="entry name" value="ZF_RING_1"/>
    <property type="match status" value="1"/>
</dbReference>
<dbReference type="InterPro" id="IPR027417">
    <property type="entry name" value="P-loop_NTPase"/>
</dbReference>
<feature type="domain" description="RING-type" evidence="9">
    <location>
        <begin position="538"/>
        <end position="608"/>
    </location>
</feature>
<dbReference type="Proteomes" id="UP001385951">
    <property type="component" value="Unassembled WGS sequence"/>
</dbReference>
<dbReference type="GO" id="GO:0000724">
    <property type="term" value="P:double-strand break repair via homologous recombination"/>
    <property type="evidence" value="ECO:0007669"/>
    <property type="project" value="TreeGrafter"/>
</dbReference>
<comment type="caution">
    <text evidence="12">The sequence shown here is derived from an EMBL/GenBank/DDBJ whole genome shotgun (WGS) entry which is preliminary data.</text>
</comment>
<evidence type="ECO:0000256" key="4">
    <source>
        <dbReference type="ARBA" id="ARBA00022801"/>
    </source>
</evidence>
<dbReference type="InterPro" id="IPR038718">
    <property type="entry name" value="SNF2-like_sf"/>
</dbReference>
<dbReference type="GO" id="GO:0008270">
    <property type="term" value="F:zinc ion binding"/>
    <property type="evidence" value="ECO:0007669"/>
    <property type="project" value="UniProtKB-KW"/>
</dbReference>
<dbReference type="Pfam" id="PF00176">
    <property type="entry name" value="SNF2-rel_dom"/>
    <property type="match status" value="1"/>
</dbReference>
<feature type="compositionally biased region" description="Low complexity" evidence="8">
    <location>
        <begin position="62"/>
        <end position="73"/>
    </location>
</feature>
<feature type="domain" description="Helicase ATP-binding" evidence="10">
    <location>
        <begin position="184"/>
        <end position="366"/>
    </location>
</feature>
<dbReference type="EMBL" id="JASBNA010000094">
    <property type="protein sequence ID" value="KAK7677163.1"/>
    <property type="molecule type" value="Genomic_DNA"/>
</dbReference>
<accession>A0AAW0FHT4</accession>
<evidence type="ECO:0000313" key="13">
    <source>
        <dbReference type="Proteomes" id="UP001385951"/>
    </source>
</evidence>
<dbReference type="PROSITE" id="PS50089">
    <property type="entry name" value="ZF_RING_2"/>
    <property type="match status" value="1"/>
</dbReference>
<keyword evidence="5" id="KW-0862">Zinc</keyword>
<dbReference type="Gene3D" id="3.40.50.300">
    <property type="entry name" value="P-loop containing nucleotide triphosphate hydrolases"/>
    <property type="match status" value="2"/>
</dbReference>
<evidence type="ECO:0000256" key="2">
    <source>
        <dbReference type="ARBA" id="ARBA00022741"/>
    </source>
</evidence>
<keyword evidence="6" id="KW-0067">ATP-binding</keyword>
<keyword evidence="2" id="KW-0547">Nucleotide-binding</keyword>
<evidence type="ECO:0000259" key="10">
    <source>
        <dbReference type="PROSITE" id="PS51192"/>
    </source>
</evidence>
<evidence type="ECO:0000256" key="7">
    <source>
        <dbReference type="PROSITE-ProRule" id="PRU00175"/>
    </source>
</evidence>
<evidence type="ECO:0000256" key="8">
    <source>
        <dbReference type="SAM" id="MobiDB-lite"/>
    </source>
</evidence>
<dbReference type="GO" id="GO:0016787">
    <property type="term" value="F:hydrolase activity"/>
    <property type="evidence" value="ECO:0007669"/>
    <property type="project" value="UniProtKB-KW"/>
</dbReference>
<dbReference type="GO" id="GO:0005634">
    <property type="term" value="C:nucleus"/>
    <property type="evidence" value="ECO:0007669"/>
    <property type="project" value="TreeGrafter"/>
</dbReference>
<dbReference type="Pfam" id="PF00271">
    <property type="entry name" value="Helicase_C"/>
    <property type="match status" value="1"/>
</dbReference>
<dbReference type="GO" id="GO:0005737">
    <property type="term" value="C:cytoplasm"/>
    <property type="evidence" value="ECO:0007669"/>
    <property type="project" value="TreeGrafter"/>
</dbReference>
<evidence type="ECO:0000256" key="5">
    <source>
        <dbReference type="ARBA" id="ARBA00022833"/>
    </source>
</evidence>
<feature type="region of interest" description="Disordered" evidence="8">
    <location>
        <begin position="626"/>
        <end position="663"/>
    </location>
</feature>
<dbReference type="InterPro" id="IPR049730">
    <property type="entry name" value="SNF2/RAD54-like_C"/>
</dbReference>
<dbReference type="InterPro" id="IPR050628">
    <property type="entry name" value="SNF2_RAD54_helicase_TF"/>
</dbReference>
<dbReference type="InterPro" id="IPR000330">
    <property type="entry name" value="SNF2_N"/>
</dbReference>
<dbReference type="GO" id="GO:0008094">
    <property type="term" value="F:ATP-dependent activity, acting on DNA"/>
    <property type="evidence" value="ECO:0007669"/>
    <property type="project" value="TreeGrafter"/>
</dbReference>
<evidence type="ECO:0000256" key="3">
    <source>
        <dbReference type="ARBA" id="ARBA00022771"/>
    </source>
</evidence>
<evidence type="ECO:0000256" key="1">
    <source>
        <dbReference type="ARBA" id="ARBA00022723"/>
    </source>
</evidence>
<dbReference type="AlphaFoldDB" id="A0AAW0FHT4"/>
<dbReference type="GO" id="GO:0005524">
    <property type="term" value="F:ATP binding"/>
    <property type="evidence" value="ECO:0007669"/>
    <property type="project" value="UniProtKB-KW"/>
</dbReference>
<evidence type="ECO:0000259" key="11">
    <source>
        <dbReference type="PROSITE" id="PS51194"/>
    </source>
</evidence>
<feature type="domain" description="Helicase C-terminal" evidence="11">
    <location>
        <begin position="768"/>
        <end position="926"/>
    </location>
</feature>
<dbReference type="InterPro" id="IPR017907">
    <property type="entry name" value="Znf_RING_CS"/>
</dbReference>
<evidence type="ECO:0000256" key="6">
    <source>
        <dbReference type="ARBA" id="ARBA00022840"/>
    </source>
</evidence>
<dbReference type="PANTHER" id="PTHR45626:SF16">
    <property type="entry name" value="ATP-DEPENDENT HELICASE ULS1"/>
    <property type="match status" value="1"/>
</dbReference>
<dbReference type="InterPro" id="IPR014001">
    <property type="entry name" value="Helicase_ATP-bd"/>
</dbReference>
<dbReference type="SUPFAM" id="SSF52540">
    <property type="entry name" value="P-loop containing nucleoside triphosphate hydrolases"/>
    <property type="match status" value="2"/>
</dbReference>
<dbReference type="InterPro" id="IPR001841">
    <property type="entry name" value="Znf_RING"/>
</dbReference>
<reference evidence="12 13" key="1">
    <citation type="submission" date="2022-09" db="EMBL/GenBank/DDBJ databases">
        <authorList>
            <person name="Palmer J.M."/>
        </authorList>
    </citation>
    <scope>NUCLEOTIDE SEQUENCE [LARGE SCALE GENOMIC DNA]</scope>
    <source>
        <strain evidence="12 13">DSM 7382</strain>
    </source>
</reference>
<organism evidence="12 13">
    <name type="scientific">Cerrena zonata</name>
    <dbReference type="NCBI Taxonomy" id="2478898"/>
    <lineage>
        <taxon>Eukaryota</taxon>
        <taxon>Fungi</taxon>
        <taxon>Dikarya</taxon>
        <taxon>Basidiomycota</taxon>
        <taxon>Agaricomycotina</taxon>
        <taxon>Agaricomycetes</taxon>
        <taxon>Polyporales</taxon>
        <taxon>Cerrenaceae</taxon>
        <taxon>Cerrena</taxon>
    </lineage>
</organism>
<proteinExistence type="predicted"/>
<keyword evidence="1" id="KW-0479">Metal-binding</keyword>
<gene>
    <name evidence="12" type="ORF">QCA50_019872</name>
</gene>
<dbReference type="PANTHER" id="PTHR45626">
    <property type="entry name" value="TRANSCRIPTION TERMINATION FACTOR 2-RELATED"/>
    <property type="match status" value="1"/>
</dbReference>
<keyword evidence="13" id="KW-1185">Reference proteome</keyword>
<dbReference type="PROSITE" id="PS51192">
    <property type="entry name" value="HELICASE_ATP_BIND_1"/>
    <property type="match status" value="1"/>
</dbReference>
<dbReference type="CDD" id="cd18793">
    <property type="entry name" value="SF2_C_SNF"/>
    <property type="match status" value="1"/>
</dbReference>